<gene>
    <name evidence="7" type="ORF">Gotri_011051</name>
</gene>
<dbReference type="GO" id="GO:0016020">
    <property type="term" value="C:membrane"/>
    <property type="evidence" value="ECO:0007669"/>
    <property type="project" value="UniProtKB-SubCell"/>
</dbReference>
<dbReference type="FunFam" id="3.80.10.10:FF:000383">
    <property type="entry name" value="Leucine-rich repeat receptor protein kinase EMS1"/>
    <property type="match status" value="1"/>
</dbReference>
<dbReference type="InterPro" id="IPR032675">
    <property type="entry name" value="LRR_dom_sf"/>
</dbReference>
<dbReference type="PANTHER" id="PTHR27008:SF583">
    <property type="entry name" value="LRR RECEPTOR-LIKE SERINE_THREONINE-PROTEIN KINASE FLS2"/>
    <property type="match status" value="1"/>
</dbReference>
<protein>
    <submittedName>
        <fullName evidence="7">Uncharacterized protein</fullName>
    </submittedName>
</protein>
<dbReference type="Proteomes" id="UP000593568">
    <property type="component" value="Unassembled WGS sequence"/>
</dbReference>
<dbReference type="PANTHER" id="PTHR27008">
    <property type="entry name" value="OS04G0122200 PROTEIN"/>
    <property type="match status" value="1"/>
</dbReference>
<accession>A0A7J9ESJ2</accession>
<evidence type="ECO:0000256" key="4">
    <source>
        <dbReference type="ARBA" id="ARBA00022737"/>
    </source>
</evidence>
<proteinExistence type="predicted"/>
<dbReference type="SUPFAM" id="SSF52058">
    <property type="entry name" value="L domain-like"/>
    <property type="match status" value="1"/>
</dbReference>
<name>A0A7J9ESJ2_9ROSI</name>
<dbReference type="Gene3D" id="3.80.10.10">
    <property type="entry name" value="Ribonuclease Inhibitor"/>
    <property type="match status" value="1"/>
</dbReference>
<keyword evidence="4" id="KW-0677">Repeat</keyword>
<organism evidence="7 8">
    <name type="scientific">Gossypium trilobum</name>
    <dbReference type="NCBI Taxonomy" id="34281"/>
    <lineage>
        <taxon>Eukaryota</taxon>
        <taxon>Viridiplantae</taxon>
        <taxon>Streptophyta</taxon>
        <taxon>Embryophyta</taxon>
        <taxon>Tracheophyta</taxon>
        <taxon>Spermatophyta</taxon>
        <taxon>Magnoliopsida</taxon>
        <taxon>eudicotyledons</taxon>
        <taxon>Gunneridae</taxon>
        <taxon>Pentapetalae</taxon>
        <taxon>rosids</taxon>
        <taxon>malvids</taxon>
        <taxon>Malvales</taxon>
        <taxon>Malvaceae</taxon>
        <taxon>Malvoideae</taxon>
        <taxon>Gossypium</taxon>
    </lineage>
</organism>
<evidence type="ECO:0000256" key="1">
    <source>
        <dbReference type="ARBA" id="ARBA00004370"/>
    </source>
</evidence>
<dbReference type="Pfam" id="PF00560">
    <property type="entry name" value="LRR_1"/>
    <property type="match status" value="3"/>
</dbReference>
<evidence type="ECO:0000256" key="6">
    <source>
        <dbReference type="ARBA" id="ARBA00023136"/>
    </source>
</evidence>
<dbReference type="EMBL" id="JABEZW010000009">
    <property type="protein sequence ID" value="MBA0775983.1"/>
    <property type="molecule type" value="Genomic_DNA"/>
</dbReference>
<sequence>MSALSNLEGLHLWENNLSGSILDSISNASKLRQLELAQNFFSGLIPNALGNLKFLERLSLWSNYLTTKTSIHSCVEHFQFLGKLQMPESFTTTFNPLNCLLPTSLSNLSKSLQIFDVRTCKIRGNIRVEIGSLNNVIALDFYGNELSGSIPRTIRRLKNIQYVDFGGNKLQGPIPHEVYGLKRLYGLSLAANELMDICPQVWVI</sequence>
<comment type="caution">
    <text evidence="7">The sequence shown here is derived from an EMBL/GenBank/DDBJ whole genome shotgun (WGS) entry which is preliminary data.</text>
</comment>
<keyword evidence="8" id="KW-1185">Reference proteome</keyword>
<keyword evidence="5" id="KW-1133">Transmembrane helix</keyword>
<evidence type="ECO:0000256" key="2">
    <source>
        <dbReference type="ARBA" id="ARBA00022614"/>
    </source>
</evidence>
<evidence type="ECO:0000256" key="3">
    <source>
        <dbReference type="ARBA" id="ARBA00022692"/>
    </source>
</evidence>
<comment type="subcellular location">
    <subcellularLocation>
        <location evidence="1">Membrane</location>
    </subcellularLocation>
</comment>
<evidence type="ECO:0000313" key="8">
    <source>
        <dbReference type="Proteomes" id="UP000593568"/>
    </source>
</evidence>
<evidence type="ECO:0000256" key="5">
    <source>
        <dbReference type="ARBA" id="ARBA00022989"/>
    </source>
</evidence>
<evidence type="ECO:0000313" key="7">
    <source>
        <dbReference type="EMBL" id="MBA0775983.1"/>
    </source>
</evidence>
<dbReference type="AlphaFoldDB" id="A0A7J9ESJ2"/>
<keyword evidence="2" id="KW-0433">Leucine-rich repeat</keyword>
<dbReference type="InterPro" id="IPR051809">
    <property type="entry name" value="Plant_receptor-like_S/T_kinase"/>
</dbReference>
<dbReference type="InterPro" id="IPR001611">
    <property type="entry name" value="Leu-rich_rpt"/>
</dbReference>
<keyword evidence="3" id="KW-0812">Transmembrane</keyword>
<reference evidence="7 8" key="1">
    <citation type="journal article" date="2019" name="Genome Biol. Evol.">
        <title>Insights into the evolution of the New World diploid cottons (Gossypium, subgenus Houzingenia) based on genome sequencing.</title>
        <authorList>
            <person name="Grover C.E."/>
            <person name="Arick M.A. 2nd"/>
            <person name="Thrash A."/>
            <person name="Conover J.L."/>
            <person name="Sanders W.S."/>
            <person name="Peterson D.G."/>
            <person name="Frelichowski J.E."/>
            <person name="Scheffler J.A."/>
            <person name="Scheffler B.E."/>
            <person name="Wendel J.F."/>
        </authorList>
    </citation>
    <scope>NUCLEOTIDE SEQUENCE [LARGE SCALE GENOMIC DNA]</scope>
    <source>
        <strain evidence="7">8</strain>
        <tissue evidence="7">Leaf</tissue>
    </source>
</reference>
<keyword evidence="6" id="KW-0472">Membrane</keyword>